<name>A0A9P6BX42_9AGAR</name>
<feature type="compositionally biased region" description="Polar residues" evidence="1">
    <location>
        <begin position="47"/>
        <end position="59"/>
    </location>
</feature>
<sequence length="203" mass="21527">MAISSPPNITCILEYQISLMPSFVQVLQEPEPEPESVARKEPPPSLSLGSTMSTQLSSVESEDHPPSDVTVVGEELGMVEGVVDVKGEDAKVEESKEVEVGPCIEKAGVEAVEAAEVPQVPSSPTTPNVPQLSLPLTQQPVLSQPPASSLLSLPLNLGTNTGSLIRPVSMIELSPTSSTGFNIPDRKINFDDDNDIHEQADHG</sequence>
<evidence type="ECO:0000313" key="3">
    <source>
        <dbReference type="Proteomes" id="UP000807342"/>
    </source>
</evidence>
<gene>
    <name evidence="2" type="ORF">P691DRAFT_779829</name>
</gene>
<feature type="region of interest" description="Disordered" evidence="1">
    <location>
        <begin position="184"/>
        <end position="203"/>
    </location>
</feature>
<evidence type="ECO:0000313" key="2">
    <source>
        <dbReference type="EMBL" id="KAF9441354.1"/>
    </source>
</evidence>
<dbReference type="AlphaFoldDB" id="A0A9P6BX42"/>
<feature type="region of interest" description="Disordered" evidence="1">
    <location>
        <begin position="27"/>
        <end position="69"/>
    </location>
</feature>
<evidence type="ECO:0000256" key="1">
    <source>
        <dbReference type="SAM" id="MobiDB-lite"/>
    </source>
</evidence>
<dbReference type="Proteomes" id="UP000807342">
    <property type="component" value="Unassembled WGS sequence"/>
</dbReference>
<accession>A0A9P6BX42</accession>
<proteinExistence type="predicted"/>
<reference evidence="2" key="1">
    <citation type="submission" date="2020-11" db="EMBL/GenBank/DDBJ databases">
        <authorList>
            <consortium name="DOE Joint Genome Institute"/>
            <person name="Ahrendt S."/>
            <person name="Riley R."/>
            <person name="Andreopoulos W."/>
            <person name="Labutti K."/>
            <person name="Pangilinan J."/>
            <person name="Ruiz-Duenas F.J."/>
            <person name="Barrasa J.M."/>
            <person name="Sanchez-Garcia M."/>
            <person name="Camarero S."/>
            <person name="Miyauchi S."/>
            <person name="Serrano A."/>
            <person name="Linde D."/>
            <person name="Babiker R."/>
            <person name="Drula E."/>
            <person name="Ayuso-Fernandez I."/>
            <person name="Pacheco R."/>
            <person name="Padilla G."/>
            <person name="Ferreira P."/>
            <person name="Barriuso J."/>
            <person name="Kellner H."/>
            <person name="Castanera R."/>
            <person name="Alfaro M."/>
            <person name="Ramirez L."/>
            <person name="Pisabarro A.G."/>
            <person name="Kuo A."/>
            <person name="Tritt A."/>
            <person name="Lipzen A."/>
            <person name="He G."/>
            <person name="Yan M."/>
            <person name="Ng V."/>
            <person name="Cullen D."/>
            <person name="Martin F."/>
            <person name="Rosso M.-N."/>
            <person name="Henrissat B."/>
            <person name="Hibbett D."/>
            <person name="Martinez A.T."/>
            <person name="Grigoriev I.V."/>
        </authorList>
    </citation>
    <scope>NUCLEOTIDE SEQUENCE</scope>
    <source>
        <strain evidence="2">MF-IS2</strain>
    </source>
</reference>
<comment type="caution">
    <text evidence="2">The sequence shown here is derived from an EMBL/GenBank/DDBJ whole genome shotgun (WGS) entry which is preliminary data.</text>
</comment>
<organism evidence="2 3">
    <name type="scientific">Macrolepiota fuliginosa MF-IS2</name>
    <dbReference type="NCBI Taxonomy" id="1400762"/>
    <lineage>
        <taxon>Eukaryota</taxon>
        <taxon>Fungi</taxon>
        <taxon>Dikarya</taxon>
        <taxon>Basidiomycota</taxon>
        <taxon>Agaricomycotina</taxon>
        <taxon>Agaricomycetes</taxon>
        <taxon>Agaricomycetidae</taxon>
        <taxon>Agaricales</taxon>
        <taxon>Agaricineae</taxon>
        <taxon>Agaricaceae</taxon>
        <taxon>Macrolepiota</taxon>
    </lineage>
</organism>
<keyword evidence="3" id="KW-1185">Reference proteome</keyword>
<dbReference type="EMBL" id="MU151941">
    <property type="protein sequence ID" value="KAF9441354.1"/>
    <property type="molecule type" value="Genomic_DNA"/>
</dbReference>
<protein>
    <submittedName>
        <fullName evidence="2">Uncharacterized protein</fullName>
    </submittedName>
</protein>